<dbReference type="InterPro" id="IPR012495">
    <property type="entry name" value="TadE-like_dom"/>
</dbReference>
<comment type="caution">
    <text evidence="3">The sequence shown here is derived from an EMBL/GenBank/DDBJ whole genome shotgun (WGS) entry which is preliminary data.</text>
</comment>
<dbReference type="STRING" id="1428644.BIV57_20450"/>
<reference evidence="3 4" key="1">
    <citation type="submission" date="2016-10" db="EMBL/GenBank/DDBJ databases">
        <title>Genome sequence of Streptomyces gilvigriseus MUSC 26.</title>
        <authorList>
            <person name="Lee L.-H."/>
            <person name="Ser H.-L."/>
        </authorList>
    </citation>
    <scope>NUCLEOTIDE SEQUENCE [LARGE SCALE GENOMIC DNA]</scope>
    <source>
        <strain evidence="3 4">MUSC 26</strain>
    </source>
</reference>
<sequence length="142" mass="14699">MTVRNPLRRRGRGERGVSTIEVVILAPLFITFVMFVVALGLLVNAQGKAYGAARDAARAGALQRDYGTAVAQAQAAAKADFGGTCSRLSVSADPAAFQSGGAFDVHVSCDVPLSGLNMLGIGAVKTIQADASAPVDTYRRTT</sequence>
<keyword evidence="1" id="KW-0472">Membrane</keyword>
<dbReference type="Proteomes" id="UP000243342">
    <property type="component" value="Unassembled WGS sequence"/>
</dbReference>
<feature type="domain" description="TadE-like" evidence="2">
    <location>
        <begin position="16"/>
        <end position="58"/>
    </location>
</feature>
<evidence type="ECO:0000256" key="1">
    <source>
        <dbReference type="SAM" id="Phobius"/>
    </source>
</evidence>
<gene>
    <name evidence="3" type="ORF">BIV57_20450</name>
</gene>
<organism evidence="3 4">
    <name type="scientific">Mangrovactinospora gilvigrisea</name>
    <dbReference type="NCBI Taxonomy" id="1428644"/>
    <lineage>
        <taxon>Bacteria</taxon>
        <taxon>Bacillati</taxon>
        <taxon>Actinomycetota</taxon>
        <taxon>Actinomycetes</taxon>
        <taxon>Kitasatosporales</taxon>
        <taxon>Streptomycetaceae</taxon>
        <taxon>Mangrovactinospora</taxon>
    </lineage>
</organism>
<evidence type="ECO:0000313" key="4">
    <source>
        <dbReference type="Proteomes" id="UP000243342"/>
    </source>
</evidence>
<protein>
    <recommendedName>
        <fullName evidence="2">TadE-like domain-containing protein</fullName>
    </recommendedName>
</protein>
<dbReference type="EMBL" id="MLCF01000138">
    <property type="protein sequence ID" value="OIV35654.1"/>
    <property type="molecule type" value="Genomic_DNA"/>
</dbReference>
<dbReference type="OrthoDB" id="4327473at2"/>
<keyword evidence="4" id="KW-1185">Reference proteome</keyword>
<accession>A0A1J7BAL4</accession>
<feature type="transmembrane region" description="Helical" evidence="1">
    <location>
        <begin position="20"/>
        <end position="43"/>
    </location>
</feature>
<evidence type="ECO:0000259" key="2">
    <source>
        <dbReference type="Pfam" id="PF07811"/>
    </source>
</evidence>
<proteinExistence type="predicted"/>
<keyword evidence="1" id="KW-1133">Transmembrane helix</keyword>
<dbReference type="Pfam" id="PF07811">
    <property type="entry name" value="TadE"/>
    <property type="match status" value="1"/>
</dbReference>
<keyword evidence="1" id="KW-0812">Transmembrane</keyword>
<name>A0A1J7BAL4_9ACTN</name>
<evidence type="ECO:0000313" key="3">
    <source>
        <dbReference type="EMBL" id="OIV35654.1"/>
    </source>
</evidence>
<dbReference type="AlphaFoldDB" id="A0A1J7BAL4"/>